<dbReference type="NCBIfam" id="TIGR03023">
    <property type="entry name" value="WcaJ_sugtrans"/>
    <property type="match status" value="1"/>
</dbReference>
<evidence type="ECO:0000313" key="9">
    <source>
        <dbReference type="EMBL" id="BCD97931.1"/>
    </source>
</evidence>
<feature type="domain" description="Bacterial sugar transferase" evidence="8">
    <location>
        <begin position="287"/>
        <end position="470"/>
    </location>
</feature>
<dbReference type="Pfam" id="PF13727">
    <property type="entry name" value="CoA_binding_3"/>
    <property type="match status" value="1"/>
</dbReference>
<dbReference type="EMBL" id="AP023086">
    <property type="protein sequence ID" value="BCD97931.1"/>
    <property type="molecule type" value="Genomic_DNA"/>
</dbReference>
<protein>
    <submittedName>
        <fullName evidence="9">Colanic acid biosysnthesis UDP-glucose lipid carrier transferase</fullName>
    </submittedName>
</protein>
<dbReference type="RefSeq" id="WP_236981937.1">
    <property type="nucleotide sequence ID" value="NZ_AP023086.1"/>
</dbReference>
<dbReference type="GO" id="GO:0016780">
    <property type="term" value="F:phosphotransferase activity, for other substituted phosphate groups"/>
    <property type="evidence" value="ECO:0007669"/>
    <property type="project" value="TreeGrafter"/>
</dbReference>
<dbReference type="Gene3D" id="3.40.50.720">
    <property type="entry name" value="NAD(P)-binding Rossmann-like Domain"/>
    <property type="match status" value="1"/>
</dbReference>
<keyword evidence="10" id="KW-1185">Reference proteome</keyword>
<dbReference type="PANTHER" id="PTHR30576:SF0">
    <property type="entry name" value="UNDECAPRENYL-PHOSPHATE N-ACETYLGALACTOSAMINYL 1-PHOSPHATE TRANSFERASE-RELATED"/>
    <property type="match status" value="1"/>
</dbReference>
<organism evidence="9 10">
    <name type="scientific">Marinagarivorans cellulosilyticus</name>
    <dbReference type="NCBI Taxonomy" id="2721545"/>
    <lineage>
        <taxon>Bacteria</taxon>
        <taxon>Pseudomonadati</taxon>
        <taxon>Pseudomonadota</taxon>
        <taxon>Gammaproteobacteria</taxon>
        <taxon>Cellvibrionales</taxon>
        <taxon>Cellvibrionaceae</taxon>
        <taxon>Marinagarivorans</taxon>
    </lineage>
</organism>
<evidence type="ECO:0000256" key="7">
    <source>
        <dbReference type="SAM" id="Phobius"/>
    </source>
</evidence>
<comment type="subcellular location">
    <subcellularLocation>
        <location evidence="1">Membrane</location>
        <topology evidence="1">Multi-pass membrane protein</topology>
    </subcellularLocation>
</comment>
<keyword evidence="6 7" id="KW-0472">Membrane</keyword>
<dbReference type="InterPro" id="IPR003362">
    <property type="entry name" value="Bact_transf"/>
</dbReference>
<feature type="transmembrane region" description="Helical" evidence="7">
    <location>
        <begin position="24"/>
        <end position="47"/>
    </location>
</feature>
<evidence type="ECO:0000256" key="2">
    <source>
        <dbReference type="ARBA" id="ARBA00006464"/>
    </source>
</evidence>
<feature type="transmembrane region" description="Helical" evidence="7">
    <location>
        <begin position="59"/>
        <end position="77"/>
    </location>
</feature>
<feature type="transmembrane region" description="Helical" evidence="7">
    <location>
        <begin position="294"/>
        <end position="315"/>
    </location>
</feature>
<sequence>MNSASPKSLHTKRSKRLLQNHDTLAQWIQHSLNLLIVSCTLVGLALWRDGAVGEHYRVMLVFALLLMTIIYNMLGVFRRFDSLTGGMQHLARAWGSVIIILAWLAFLTKTSEVYSRQVVVYWALIAYVAQVITLYATHKLHVLYRAKYRARIPALIIGTGEMASHLANSISNNIWLNDKVVGVIGNTEQDSQSWGDNNIPMLGTEDALDAIISQHGIRRIYMALPLADSHRISALQDKLFEHNIDLIWAPDIFALHLLNHSVREAGGVPLINLNETPLRAGGPAFIKLLMDKSISLAAIIALSPILISLAIAVRLSSPGPIIFKQVRDGWDGSKFHVFKFRSMYQHEAKTVVEQAKRNDSRVTPVGAFIRRTSLDELPQLFNVLNGSMSLVGPRPHAESHNVYYSDKVNAYLARHRIKPGITGLAQINGCRGETENIEDMEKRVEYDLAYISNWSPLLDLKILIATPMRLISKAGNAY</sequence>
<feature type="transmembrane region" description="Helical" evidence="7">
    <location>
        <begin position="119"/>
        <end position="137"/>
    </location>
</feature>
<dbReference type="PANTHER" id="PTHR30576">
    <property type="entry name" value="COLANIC BIOSYNTHESIS UDP-GLUCOSE LIPID CARRIER TRANSFERASE"/>
    <property type="match status" value="1"/>
</dbReference>
<dbReference type="Pfam" id="PF02397">
    <property type="entry name" value="Bac_transf"/>
    <property type="match status" value="1"/>
</dbReference>
<reference evidence="9 10" key="1">
    <citation type="journal article" date="2022" name="IScience">
        <title>An ultrasensitive nanofiber-based assay for enzymatic hydrolysis and deep-sea microbial degradation of cellulose.</title>
        <authorList>
            <person name="Tsudome M."/>
            <person name="Tachioka M."/>
            <person name="Miyazaki M."/>
            <person name="Uchimura K."/>
            <person name="Tsuda M."/>
            <person name="Takaki Y."/>
            <person name="Deguchi S."/>
        </authorList>
    </citation>
    <scope>NUCLEOTIDE SEQUENCE [LARGE SCALE GENOMIC DNA]</scope>
    <source>
        <strain evidence="9 10">GE09</strain>
    </source>
</reference>
<comment type="similarity">
    <text evidence="2">Belongs to the bacterial sugar transferase family.</text>
</comment>
<keyword evidence="3 9" id="KW-0808">Transferase</keyword>
<dbReference type="Proteomes" id="UP001320119">
    <property type="component" value="Chromosome"/>
</dbReference>
<dbReference type="GO" id="GO:0016020">
    <property type="term" value="C:membrane"/>
    <property type="evidence" value="ECO:0007669"/>
    <property type="project" value="UniProtKB-SubCell"/>
</dbReference>
<dbReference type="KEGG" id="marq:MARGE09_P2132"/>
<evidence type="ECO:0000256" key="5">
    <source>
        <dbReference type="ARBA" id="ARBA00022989"/>
    </source>
</evidence>
<evidence type="ECO:0000259" key="8">
    <source>
        <dbReference type="Pfam" id="PF02397"/>
    </source>
</evidence>
<evidence type="ECO:0000256" key="1">
    <source>
        <dbReference type="ARBA" id="ARBA00004141"/>
    </source>
</evidence>
<keyword evidence="4 7" id="KW-0812">Transmembrane</keyword>
<dbReference type="NCBIfam" id="TIGR03025">
    <property type="entry name" value="EPS_sugtrans"/>
    <property type="match status" value="1"/>
</dbReference>
<evidence type="ECO:0000256" key="3">
    <source>
        <dbReference type="ARBA" id="ARBA00022679"/>
    </source>
</evidence>
<accession>A0AAN1WHZ3</accession>
<gene>
    <name evidence="9" type="ORF">MARGE09_P2132</name>
</gene>
<dbReference type="InterPro" id="IPR017475">
    <property type="entry name" value="EPS_sugar_tfrase"/>
</dbReference>
<feature type="transmembrane region" description="Helical" evidence="7">
    <location>
        <begin position="89"/>
        <end position="107"/>
    </location>
</feature>
<name>A0AAN1WHZ3_9GAMM</name>
<evidence type="ECO:0000256" key="4">
    <source>
        <dbReference type="ARBA" id="ARBA00022692"/>
    </source>
</evidence>
<proteinExistence type="inferred from homology"/>
<dbReference type="AlphaFoldDB" id="A0AAN1WHZ3"/>
<evidence type="ECO:0000256" key="6">
    <source>
        <dbReference type="ARBA" id="ARBA00023136"/>
    </source>
</evidence>
<keyword evidence="5 7" id="KW-1133">Transmembrane helix</keyword>
<dbReference type="InterPro" id="IPR017473">
    <property type="entry name" value="Undecaprenyl-P_gluc_Ptfrase"/>
</dbReference>
<evidence type="ECO:0000313" key="10">
    <source>
        <dbReference type="Proteomes" id="UP001320119"/>
    </source>
</evidence>